<dbReference type="InterPro" id="IPR052192">
    <property type="entry name" value="Insect_Ionotropic_Sensory_Rcpt"/>
</dbReference>
<dbReference type="Gene3D" id="1.10.287.70">
    <property type="match status" value="1"/>
</dbReference>
<reference evidence="9" key="1">
    <citation type="submission" date="2021-04" db="EMBL/GenBank/DDBJ databases">
        <authorList>
            <person name="Chebbi M.A.C M."/>
        </authorList>
    </citation>
    <scope>NUCLEOTIDE SEQUENCE</scope>
</reference>
<dbReference type="PANTHER" id="PTHR42643">
    <property type="entry name" value="IONOTROPIC RECEPTOR 20A-RELATED"/>
    <property type="match status" value="1"/>
</dbReference>
<keyword evidence="6" id="KW-0675">Receptor</keyword>
<evidence type="ECO:0000256" key="3">
    <source>
        <dbReference type="ARBA" id="ARBA00022692"/>
    </source>
</evidence>
<evidence type="ECO:0000256" key="6">
    <source>
        <dbReference type="ARBA" id="ARBA00023170"/>
    </source>
</evidence>
<dbReference type="OrthoDB" id="7679028at2759"/>
<evidence type="ECO:0000256" key="8">
    <source>
        <dbReference type="SAM" id="Phobius"/>
    </source>
</evidence>
<organism evidence="9 10">
    <name type="scientific">Cotesia congregata</name>
    <name type="common">Parasitoid wasp</name>
    <name type="synonym">Apanteles congregatus</name>
    <dbReference type="NCBI Taxonomy" id="51543"/>
    <lineage>
        <taxon>Eukaryota</taxon>
        <taxon>Metazoa</taxon>
        <taxon>Ecdysozoa</taxon>
        <taxon>Arthropoda</taxon>
        <taxon>Hexapoda</taxon>
        <taxon>Insecta</taxon>
        <taxon>Pterygota</taxon>
        <taxon>Neoptera</taxon>
        <taxon>Endopterygota</taxon>
        <taxon>Hymenoptera</taxon>
        <taxon>Apocrita</taxon>
        <taxon>Ichneumonoidea</taxon>
        <taxon>Braconidae</taxon>
        <taxon>Microgastrinae</taxon>
        <taxon>Cotesia</taxon>
    </lineage>
</organism>
<gene>
    <name evidence="9" type="ORF">HICCMSTLAB_LOCUS1302</name>
</gene>
<dbReference type="EMBL" id="CAJNRD030001116">
    <property type="protein sequence ID" value="CAG5075148.1"/>
    <property type="molecule type" value="Genomic_DNA"/>
</dbReference>
<keyword evidence="4 8" id="KW-1133">Transmembrane helix</keyword>
<evidence type="ECO:0000256" key="2">
    <source>
        <dbReference type="ARBA" id="ARBA00022475"/>
    </source>
</evidence>
<dbReference type="Proteomes" id="UP000786811">
    <property type="component" value="Unassembled WGS sequence"/>
</dbReference>
<evidence type="ECO:0000256" key="5">
    <source>
        <dbReference type="ARBA" id="ARBA00023136"/>
    </source>
</evidence>
<evidence type="ECO:0000313" key="9">
    <source>
        <dbReference type="EMBL" id="CAG5075148.1"/>
    </source>
</evidence>
<proteinExistence type="predicted"/>
<comment type="subcellular location">
    <subcellularLocation>
        <location evidence="1">Cell membrane</location>
        <topology evidence="1">Multi-pass membrane protein</topology>
    </subcellularLocation>
</comment>
<sequence>MIALKWIQLFFYFIFFNGVVLVPNMNISFEENRFSVLSGVLKHIMDCNNDNRRAIINCDADKNLIKSFSDLESAVTIILNCNLSAVNQLTITKKWRSFIAAFDGSLHEIDRILHKFNQSPWWNVNTLFYILSGSKNGCSDAEQVLKIAWKLNILNCYFVCFDFEQKPFVFTFNPYSKYAPDPWKIIREITEKFNYMAIYHRPSTKRNICTGLSFDRTKYLDKAALNVALCIPLSKSHSLPNLSEENQNLIYTHFEGDMFKLLKKGLKITLKYDYDLEAFDDPSKPRGVLIRLINKTTDVAMCLTTHELILDLVPSHQIIYTGFTIFSKNRGLRGPLEKMYNFYGPLMITATVIISAITYFVIWYINKLRGHWFAIFEILRLWTSTSLYSKIDSLALRIFFGVIFIYFLILNATFSGHLSKFLTNPELRHNAETLEDLKSSSYGKFCYSPPSRYLFVNDNSLELKSTPITFFKGIEAILKNEMEAMIGVHFGFLVGFKRMNLAKDTLKNYYLSKNFIRDNYILYALRHDWPLNEKFNNFLILLEDTGILLKLKNDLVSDLELLLMPLELNPEFKPIDLESLLFIFYFLGIGLTTATFCFILERWQRKKPNSYSFHRNRAQMIKKRRGRKCIIRV</sequence>
<evidence type="ECO:0000313" key="10">
    <source>
        <dbReference type="Proteomes" id="UP000786811"/>
    </source>
</evidence>
<evidence type="ECO:0000256" key="4">
    <source>
        <dbReference type="ARBA" id="ARBA00022989"/>
    </source>
</evidence>
<feature type="transmembrane region" description="Helical" evidence="8">
    <location>
        <begin position="580"/>
        <end position="600"/>
    </location>
</feature>
<feature type="transmembrane region" description="Helical" evidence="8">
    <location>
        <begin position="395"/>
        <end position="414"/>
    </location>
</feature>
<protein>
    <submittedName>
        <fullName evidence="9">Venom protein 13_2</fullName>
    </submittedName>
</protein>
<accession>A0A8J2E6E9</accession>
<feature type="transmembrane region" description="Helical" evidence="8">
    <location>
        <begin position="6"/>
        <end position="25"/>
    </location>
</feature>
<evidence type="ECO:0000256" key="1">
    <source>
        <dbReference type="ARBA" id="ARBA00004651"/>
    </source>
</evidence>
<evidence type="ECO:0000256" key="7">
    <source>
        <dbReference type="ARBA" id="ARBA00023180"/>
    </source>
</evidence>
<dbReference type="PANTHER" id="PTHR42643:SF39">
    <property type="entry name" value="IONOTROPIC RECEPTOR 56A-RELATED"/>
    <property type="match status" value="1"/>
</dbReference>
<feature type="transmembrane region" description="Helical" evidence="8">
    <location>
        <begin position="340"/>
        <end position="365"/>
    </location>
</feature>
<dbReference type="GO" id="GO:0005886">
    <property type="term" value="C:plasma membrane"/>
    <property type="evidence" value="ECO:0007669"/>
    <property type="project" value="UniProtKB-SubCell"/>
</dbReference>
<comment type="caution">
    <text evidence="9">The sequence shown here is derived from an EMBL/GenBank/DDBJ whole genome shotgun (WGS) entry which is preliminary data.</text>
</comment>
<keyword evidence="2" id="KW-1003">Cell membrane</keyword>
<keyword evidence="10" id="KW-1185">Reference proteome</keyword>
<keyword evidence="7" id="KW-0325">Glycoprotein</keyword>
<keyword evidence="3 8" id="KW-0812">Transmembrane</keyword>
<dbReference type="AlphaFoldDB" id="A0A8J2E6E9"/>
<keyword evidence="5 8" id="KW-0472">Membrane</keyword>
<dbReference type="SUPFAM" id="SSF53850">
    <property type="entry name" value="Periplasmic binding protein-like II"/>
    <property type="match status" value="1"/>
</dbReference>
<name>A0A8J2E6E9_COTCN</name>